<evidence type="ECO:0000256" key="1">
    <source>
        <dbReference type="SAM" id="Phobius"/>
    </source>
</evidence>
<feature type="domain" description="CAAX prenyl protease 2/Lysostaphin resistance protein A-like" evidence="2">
    <location>
        <begin position="118"/>
        <end position="215"/>
    </location>
</feature>
<dbReference type="STRING" id="262004.SAMN04489796_107188"/>
<accession>A0A1G8IAJ4</accession>
<dbReference type="InterPro" id="IPR003675">
    <property type="entry name" value="Rce1/LyrA-like_dom"/>
</dbReference>
<dbReference type="GO" id="GO:0004175">
    <property type="term" value="F:endopeptidase activity"/>
    <property type="evidence" value="ECO:0007669"/>
    <property type="project" value="UniProtKB-ARBA"/>
</dbReference>
<dbReference type="OrthoDB" id="324900at2"/>
<keyword evidence="1" id="KW-0812">Transmembrane</keyword>
<evidence type="ECO:0000313" key="4">
    <source>
        <dbReference type="Proteomes" id="UP000199492"/>
    </source>
</evidence>
<keyword evidence="4" id="KW-1185">Reference proteome</keyword>
<reference evidence="4" key="1">
    <citation type="submission" date="2016-10" db="EMBL/GenBank/DDBJ databases">
        <authorList>
            <person name="Varghese N."/>
            <person name="Submissions S."/>
        </authorList>
    </citation>
    <scope>NUCLEOTIDE SEQUENCE [LARGE SCALE GENOMIC DNA]</scope>
    <source>
        <strain evidence="4">DSM 15363</strain>
    </source>
</reference>
<dbReference type="Pfam" id="PF02517">
    <property type="entry name" value="Rce1-like"/>
    <property type="match status" value="1"/>
</dbReference>
<dbReference type="AlphaFoldDB" id="A0A1G8IAJ4"/>
<keyword evidence="1" id="KW-0472">Membrane</keyword>
<keyword evidence="3" id="KW-0378">Hydrolase</keyword>
<feature type="transmembrane region" description="Helical" evidence="1">
    <location>
        <begin position="119"/>
        <end position="137"/>
    </location>
</feature>
<feature type="transmembrane region" description="Helical" evidence="1">
    <location>
        <begin position="180"/>
        <end position="198"/>
    </location>
</feature>
<keyword evidence="1" id="KW-1133">Transmembrane helix</keyword>
<sequence>MSCIMKKIISKYPTLFRFVLATVLFALALFLSGLINKGDLKAYFPYASAILLGIATWLLYKTEKKSLREIGLNFSLRNSSFLPLGVLIGAITFLAAKYARALYTGESFNITETINYSAILYGLYVILPTVAVEEFLFRGYLFKKTIEKSNVIIANIIFSILFMLIHVLDENTMNNKGMMIFLIISIPVGHLLFATALLKSKTLFFPIGLHLGNNWATQHLITDSNTGNSFLYITNNASFDTWSAFMGFILIFNGVFLLVTSIIWKWDYFFKTKGIKE</sequence>
<protein>
    <submittedName>
        <fullName evidence="3">CAAX protease self-immunity</fullName>
    </submittedName>
</protein>
<dbReference type="GO" id="GO:0080120">
    <property type="term" value="P:CAAX-box protein maturation"/>
    <property type="evidence" value="ECO:0007669"/>
    <property type="project" value="UniProtKB-ARBA"/>
</dbReference>
<dbReference type="PANTHER" id="PTHR39430">
    <property type="entry name" value="MEMBRANE-ASSOCIATED PROTEASE-RELATED"/>
    <property type="match status" value="1"/>
</dbReference>
<evidence type="ECO:0000259" key="2">
    <source>
        <dbReference type="Pfam" id="PF02517"/>
    </source>
</evidence>
<feature type="transmembrane region" description="Helical" evidence="1">
    <location>
        <begin position="81"/>
        <end position="99"/>
    </location>
</feature>
<name>A0A1G8IAJ4_9FLAO</name>
<gene>
    <name evidence="3" type="ORF">SAMN04489796_107188</name>
</gene>
<feature type="transmembrane region" description="Helical" evidence="1">
    <location>
        <begin position="43"/>
        <end position="60"/>
    </location>
</feature>
<feature type="transmembrane region" description="Helical" evidence="1">
    <location>
        <begin position="241"/>
        <end position="264"/>
    </location>
</feature>
<dbReference type="PANTHER" id="PTHR39430:SF1">
    <property type="entry name" value="PROTEASE"/>
    <property type="match status" value="1"/>
</dbReference>
<feature type="transmembrane region" description="Helical" evidence="1">
    <location>
        <begin position="149"/>
        <end position="168"/>
    </location>
</feature>
<dbReference type="Proteomes" id="UP000199492">
    <property type="component" value="Unassembled WGS sequence"/>
</dbReference>
<dbReference type="GO" id="GO:0006508">
    <property type="term" value="P:proteolysis"/>
    <property type="evidence" value="ECO:0007669"/>
    <property type="project" value="UniProtKB-KW"/>
</dbReference>
<keyword evidence="3" id="KW-0645">Protease</keyword>
<proteinExistence type="predicted"/>
<organism evidence="3 4">
    <name type="scientific">Winogradskyella thalassocola</name>
    <dbReference type="NCBI Taxonomy" id="262004"/>
    <lineage>
        <taxon>Bacteria</taxon>
        <taxon>Pseudomonadati</taxon>
        <taxon>Bacteroidota</taxon>
        <taxon>Flavobacteriia</taxon>
        <taxon>Flavobacteriales</taxon>
        <taxon>Flavobacteriaceae</taxon>
        <taxon>Winogradskyella</taxon>
    </lineage>
</organism>
<evidence type="ECO:0000313" key="3">
    <source>
        <dbReference type="EMBL" id="SDI15903.1"/>
    </source>
</evidence>
<dbReference type="EMBL" id="FNCZ01000007">
    <property type="protein sequence ID" value="SDI15903.1"/>
    <property type="molecule type" value="Genomic_DNA"/>
</dbReference>